<proteinExistence type="predicted"/>
<dbReference type="GO" id="GO:0004386">
    <property type="term" value="F:helicase activity"/>
    <property type="evidence" value="ECO:0007669"/>
    <property type="project" value="UniProtKB-KW"/>
</dbReference>
<name>A0A8X7CLP2_9ARAC</name>
<sequence length="156" mass="18135">MRYPRTKRKCMINFNGTTEKERKEHFDGTSNTKVLEICFSCYLFELKAFHQPESASRSGSFILWRLFNLVELTESMRQQGEAFADLFNALRVGELKAPHFPLLESKMLKEASGDFDLDRAIRIYSTRTQVDAQNTAVLDRYRAKVVRVLNLSLKVF</sequence>
<dbReference type="Proteomes" id="UP000886998">
    <property type="component" value="Unassembled WGS sequence"/>
</dbReference>
<organism evidence="1 2">
    <name type="scientific">Trichonephila inaurata madagascariensis</name>
    <dbReference type="NCBI Taxonomy" id="2747483"/>
    <lineage>
        <taxon>Eukaryota</taxon>
        <taxon>Metazoa</taxon>
        <taxon>Ecdysozoa</taxon>
        <taxon>Arthropoda</taxon>
        <taxon>Chelicerata</taxon>
        <taxon>Arachnida</taxon>
        <taxon>Araneae</taxon>
        <taxon>Araneomorphae</taxon>
        <taxon>Entelegynae</taxon>
        <taxon>Araneoidea</taxon>
        <taxon>Nephilidae</taxon>
        <taxon>Trichonephila</taxon>
        <taxon>Trichonephila inaurata</taxon>
    </lineage>
</organism>
<keyword evidence="2" id="KW-1185">Reference proteome</keyword>
<keyword evidence="1" id="KW-0547">Nucleotide-binding</keyword>
<dbReference type="EMBL" id="BMAV01019312">
    <property type="protein sequence ID" value="GFY72261.1"/>
    <property type="molecule type" value="Genomic_DNA"/>
</dbReference>
<evidence type="ECO:0000313" key="1">
    <source>
        <dbReference type="EMBL" id="GFY72261.1"/>
    </source>
</evidence>
<evidence type="ECO:0000313" key="2">
    <source>
        <dbReference type="Proteomes" id="UP000886998"/>
    </source>
</evidence>
<reference evidence="1" key="1">
    <citation type="submission" date="2020-08" db="EMBL/GenBank/DDBJ databases">
        <title>Multicomponent nature underlies the extraordinary mechanical properties of spider dragline silk.</title>
        <authorList>
            <person name="Kono N."/>
            <person name="Nakamura H."/>
            <person name="Mori M."/>
            <person name="Yoshida Y."/>
            <person name="Ohtoshi R."/>
            <person name="Malay A.D."/>
            <person name="Moran D.A.P."/>
            <person name="Tomita M."/>
            <person name="Numata K."/>
            <person name="Arakawa K."/>
        </authorList>
    </citation>
    <scope>NUCLEOTIDE SEQUENCE</scope>
</reference>
<gene>
    <name evidence="1" type="primary">pif1_106</name>
    <name evidence="1" type="ORF">TNIN_382681</name>
</gene>
<keyword evidence="1" id="KW-0347">Helicase</keyword>
<comment type="caution">
    <text evidence="1">The sequence shown here is derived from an EMBL/GenBank/DDBJ whole genome shotgun (WGS) entry which is preliminary data.</text>
</comment>
<keyword evidence="1" id="KW-0067">ATP-binding</keyword>
<dbReference type="OrthoDB" id="416437at2759"/>
<accession>A0A8X7CLP2</accession>
<keyword evidence="1" id="KW-0378">Hydrolase</keyword>
<dbReference type="AlphaFoldDB" id="A0A8X7CLP2"/>
<protein>
    <submittedName>
        <fullName evidence="1">ATP-dependent DNA helicase</fullName>
    </submittedName>
</protein>